<evidence type="ECO:0000313" key="1">
    <source>
        <dbReference type="EMBL" id="CAH0018182.1"/>
    </source>
</evidence>
<keyword evidence="2" id="KW-1185">Reference proteome</keyword>
<accession>A0A9N9V5I6</accession>
<proteinExistence type="predicted"/>
<name>A0A9N9V5I6_9HYPO</name>
<dbReference type="Gene3D" id="3.20.20.370">
    <property type="entry name" value="Glycoside hydrolase/deacetylase"/>
    <property type="match status" value="1"/>
</dbReference>
<reference evidence="1" key="1">
    <citation type="submission" date="2021-10" db="EMBL/GenBank/DDBJ databases">
        <authorList>
            <person name="Piombo E."/>
        </authorList>
    </citation>
    <scope>NUCLEOTIDE SEQUENCE</scope>
</reference>
<sequence length="71" mass="8252">MYWYGVHRKREENVLFSKRAREPIANLDRSTDVNIKACKASAHAALFFDDGPSKRREEILNFFEEYGAQGT</sequence>
<gene>
    <name evidence="1" type="ORF">CRHIZ90672A_00006566</name>
</gene>
<comment type="caution">
    <text evidence="1">The sequence shown here is derived from an EMBL/GenBank/DDBJ whole genome shotgun (WGS) entry which is preliminary data.</text>
</comment>
<dbReference type="AlphaFoldDB" id="A0A9N9V5I6"/>
<evidence type="ECO:0000313" key="2">
    <source>
        <dbReference type="Proteomes" id="UP000696573"/>
    </source>
</evidence>
<organism evidence="1 2">
    <name type="scientific">Clonostachys rhizophaga</name>
    <dbReference type="NCBI Taxonomy" id="160324"/>
    <lineage>
        <taxon>Eukaryota</taxon>
        <taxon>Fungi</taxon>
        <taxon>Dikarya</taxon>
        <taxon>Ascomycota</taxon>
        <taxon>Pezizomycotina</taxon>
        <taxon>Sordariomycetes</taxon>
        <taxon>Hypocreomycetidae</taxon>
        <taxon>Hypocreales</taxon>
        <taxon>Bionectriaceae</taxon>
        <taxon>Clonostachys</taxon>
    </lineage>
</organism>
<dbReference type="Proteomes" id="UP000696573">
    <property type="component" value="Unassembled WGS sequence"/>
</dbReference>
<protein>
    <submittedName>
        <fullName evidence="1">Uncharacterized protein</fullName>
    </submittedName>
</protein>
<dbReference type="EMBL" id="CABFNQ020000532">
    <property type="protein sequence ID" value="CAH0018182.1"/>
    <property type="molecule type" value="Genomic_DNA"/>
</dbReference>